<dbReference type="GO" id="GO:0032728">
    <property type="term" value="P:positive regulation of interferon-beta production"/>
    <property type="evidence" value="ECO:0007669"/>
    <property type="project" value="UniProtKB-ARBA"/>
</dbReference>
<evidence type="ECO:0000256" key="18">
    <source>
        <dbReference type="ARBA" id="ARBA00023288"/>
    </source>
</evidence>
<dbReference type="GO" id="GO:0005741">
    <property type="term" value="C:mitochondrial outer membrane"/>
    <property type="evidence" value="ECO:0007669"/>
    <property type="project" value="UniProtKB-SubCell"/>
</dbReference>
<keyword evidence="18" id="KW-0449">Lipoprotein</keyword>
<dbReference type="InterPro" id="IPR011029">
    <property type="entry name" value="DEATH-like_dom_sf"/>
</dbReference>
<dbReference type="RefSeq" id="XP_041435293.1">
    <property type="nucleotide sequence ID" value="XM_041579359.1"/>
</dbReference>
<keyword evidence="6" id="KW-0945">Host-virus interaction</keyword>
<dbReference type="OrthoDB" id="9909785at2759"/>
<sequence>MGFAEDKLKDYLFANIRSLYIITLEEILSHLPCLTTATQEQLRQTSQHRGNQNAIWEFMNALTKRDGWAGELLNALRECKHYGLATQLEEEYNKHVIKRPSQQYPSASGRNGLTNADIDNGNNQQPASLPRAEALPMPSHDNSSVNSRIDSNRLQLQSNYLPADTTLLPHQQHQTLPPQYNIQPPANPLPPLRPLKEIQPHPQIRIDLPQIQQETVPLAHTEAETPQFHPSYSSTDSMASIHSDVPSSSSSSSSSLQQNYSIENSVKTPIPETFPYDTIDPLNEVTKSPVQISSVSAASYDPCPPMSTPNKTFSSVTPGDYLKTQVSDSPPLNATSSPSALNLDRPLSSTPRDPDVRQKQPQRTTNSPDAIHSASAASHNDVIRVSNNRPLNTASPPAARNSDHTLTSTPREPYVQLVSPLNSTSSSSSQNLDQPLVSTPREPDVRQKNFQSPRGLPDTILDSASDASCRDVSRGEITESLPTRALSHLSRQSEVAENPGVPVSSVRPLNRPDNGNEEDMVLSKPGELVFLLENQNTQAGVSAVTESLSFNHDFLFSSESSQNLQISRSLERNLQRTQDINANRRDFEGQPAQSQRDSYQSQLNSPSSRGDNGRDASTTIRVQPEENDMPYGNSLGSRNDAYNLPYVHNHWLRQTSQQPEETSDAENTDVRNFSITVRKDASLDLMAPNTNAPLKRMPSPARGPQPEHSGNSQDLGKVSKETDRDSKLLLTALAVVGVSLTLLLLWRRVRK</sequence>
<dbReference type="GO" id="GO:1900227">
    <property type="term" value="P:positive regulation of NLRP3 inflammasome complex assembly"/>
    <property type="evidence" value="ECO:0007669"/>
    <property type="project" value="UniProtKB-ARBA"/>
</dbReference>
<dbReference type="Gene3D" id="1.10.533.10">
    <property type="entry name" value="Death Domain, Fas"/>
    <property type="match status" value="1"/>
</dbReference>
<feature type="region of interest" description="Disordered" evidence="22">
    <location>
        <begin position="226"/>
        <end position="271"/>
    </location>
</feature>
<evidence type="ECO:0000313" key="25">
    <source>
        <dbReference type="Proteomes" id="UP000186698"/>
    </source>
</evidence>
<keyword evidence="8 23" id="KW-0812">Transmembrane</keyword>
<dbReference type="FunFam" id="1.10.533.10:FF:000063">
    <property type="entry name" value="Mitochondrial antiviral-signaling protein"/>
    <property type="match status" value="1"/>
</dbReference>
<keyword evidence="14" id="KW-0496">Mitochondrion</keyword>
<dbReference type="GO" id="GO:1900063">
    <property type="term" value="P:regulation of peroxisome organization"/>
    <property type="evidence" value="ECO:0007669"/>
    <property type="project" value="UniProtKB-ARBA"/>
</dbReference>
<evidence type="ECO:0000256" key="11">
    <source>
        <dbReference type="ARBA" id="ARBA00022859"/>
    </source>
</evidence>
<keyword evidence="3" id="KW-0488">Methylation</keyword>
<feature type="compositionally biased region" description="Polar residues" evidence="22">
    <location>
        <begin position="256"/>
        <end position="267"/>
    </location>
</feature>
<evidence type="ECO:0000256" key="5">
    <source>
        <dbReference type="ARBA" id="ARBA00022553"/>
    </source>
</evidence>
<protein>
    <recommendedName>
        <fullName evidence="19">Mitochondrial antiviral-signaling protein</fullName>
    </recommendedName>
    <alternativeName>
        <fullName evidence="20">Interferon beta promoter stimulator protein 1</fullName>
    </alternativeName>
    <alternativeName>
        <fullName evidence="21">Virus-induced-signaling adapter</fullName>
    </alternativeName>
</protein>
<feature type="compositionally biased region" description="Polar residues" evidence="22">
    <location>
        <begin position="324"/>
        <end position="340"/>
    </location>
</feature>
<dbReference type="GO" id="GO:0045087">
    <property type="term" value="P:innate immune response"/>
    <property type="evidence" value="ECO:0007669"/>
    <property type="project" value="UniProtKB-KW"/>
</dbReference>
<evidence type="ECO:0000256" key="8">
    <source>
        <dbReference type="ARBA" id="ARBA00022692"/>
    </source>
</evidence>
<evidence type="ECO:0000256" key="12">
    <source>
        <dbReference type="ARBA" id="ARBA00022989"/>
    </source>
</evidence>
<feature type="region of interest" description="Disordered" evidence="22">
    <location>
        <begin position="489"/>
        <end position="520"/>
    </location>
</feature>
<evidence type="ECO:0000256" key="17">
    <source>
        <dbReference type="ARBA" id="ARBA00023140"/>
    </source>
</evidence>
<feature type="compositionally biased region" description="Polar residues" evidence="22">
    <location>
        <begin position="591"/>
        <end position="621"/>
    </location>
</feature>
<reference evidence="26 27" key="1">
    <citation type="submission" date="2025-04" db="UniProtKB">
        <authorList>
            <consortium name="RefSeq"/>
        </authorList>
    </citation>
    <scope>IDENTIFICATION</scope>
    <source>
        <strain evidence="26 27">J_2021</strain>
        <tissue evidence="26 27">Erythrocytes</tissue>
    </source>
</reference>
<keyword evidence="10" id="KW-0832">Ubl conjugation</keyword>
<feature type="region of interest" description="Disordered" evidence="22">
    <location>
        <begin position="97"/>
        <end position="148"/>
    </location>
</feature>
<evidence type="ECO:0000256" key="13">
    <source>
        <dbReference type="ARBA" id="ARBA00023118"/>
    </source>
</evidence>
<dbReference type="GO" id="GO:0032755">
    <property type="term" value="P:positive regulation of interleukin-6 production"/>
    <property type="evidence" value="ECO:0007669"/>
    <property type="project" value="UniProtKB-ARBA"/>
</dbReference>
<dbReference type="GO" id="GO:0045071">
    <property type="term" value="P:negative regulation of viral genome replication"/>
    <property type="evidence" value="ECO:0007669"/>
    <property type="project" value="UniProtKB-ARBA"/>
</dbReference>
<evidence type="ECO:0000256" key="19">
    <source>
        <dbReference type="ARBA" id="ARBA00071084"/>
    </source>
</evidence>
<feature type="region of interest" description="Disordered" evidence="22">
    <location>
        <begin position="298"/>
        <end position="462"/>
    </location>
</feature>
<feature type="compositionally biased region" description="Polar residues" evidence="22">
    <location>
        <begin position="385"/>
        <end position="395"/>
    </location>
</feature>
<keyword evidence="11" id="KW-0391">Immunity</keyword>
<keyword evidence="13" id="KW-0051">Antiviral defense</keyword>
<keyword evidence="4" id="KW-1017">Isopeptide bond</keyword>
<keyword evidence="5" id="KW-0597">Phosphoprotein</keyword>
<gene>
    <name evidence="26 27" type="primary">LOC121399261</name>
</gene>
<dbReference type="GeneID" id="121399261"/>
<evidence type="ECO:0000313" key="27">
    <source>
        <dbReference type="RefSeq" id="XP_041435294.1"/>
    </source>
</evidence>
<evidence type="ECO:0000313" key="26">
    <source>
        <dbReference type="RefSeq" id="XP_041435293.1"/>
    </source>
</evidence>
<keyword evidence="16" id="KW-0564">Palmitate</keyword>
<evidence type="ECO:0000256" key="20">
    <source>
        <dbReference type="ARBA" id="ARBA00082620"/>
    </source>
</evidence>
<keyword evidence="25" id="KW-1185">Reference proteome</keyword>
<keyword evidence="12 23" id="KW-1133">Transmembrane helix</keyword>
<keyword evidence="17" id="KW-0576">Peroxisome</keyword>
<evidence type="ECO:0000256" key="4">
    <source>
        <dbReference type="ARBA" id="ARBA00022499"/>
    </source>
</evidence>
<evidence type="ECO:0000259" key="24">
    <source>
        <dbReference type="Pfam" id="PF16739"/>
    </source>
</evidence>
<dbReference type="GO" id="GO:0051607">
    <property type="term" value="P:defense response to virus"/>
    <property type="evidence" value="ECO:0007669"/>
    <property type="project" value="UniProtKB-KW"/>
</dbReference>
<dbReference type="GO" id="GO:0005777">
    <property type="term" value="C:peroxisome"/>
    <property type="evidence" value="ECO:0007669"/>
    <property type="project" value="UniProtKB-SubCell"/>
</dbReference>
<name>A0A8J1M0S5_XENLA</name>
<evidence type="ECO:0000256" key="7">
    <source>
        <dbReference type="ARBA" id="ARBA00022588"/>
    </source>
</evidence>
<evidence type="ECO:0000256" key="1">
    <source>
        <dbReference type="ARBA" id="ARBA00004275"/>
    </source>
</evidence>
<evidence type="ECO:0000256" key="6">
    <source>
        <dbReference type="ARBA" id="ARBA00022581"/>
    </source>
</evidence>
<keyword evidence="9" id="KW-1000">Mitochondrion outer membrane</keyword>
<keyword evidence="7" id="KW-0399">Innate immunity</keyword>
<evidence type="ECO:0000256" key="16">
    <source>
        <dbReference type="ARBA" id="ARBA00023139"/>
    </source>
</evidence>
<evidence type="ECO:0000256" key="15">
    <source>
        <dbReference type="ARBA" id="ARBA00023136"/>
    </source>
</evidence>
<feature type="transmembrane region" description="Helical" evidence="23">
    <location>
        <begin position="728"/>
        <end position="746"/>
    </location>
</feature>
<feature type="compositionally biased region" description="Polar residues" evidence="22">
    <location>
        <begin position="228"/>
        <end position="240"/>
    </location>
</feature>
<evidence type="ECO:0000256" key="9">
    <source>
        <dbReference type="ARBA" id="ARBA00022787"/>
    </source>
</evidence>
<feature type="region of interest" description="Disordered" evidence="22">
    <location>
        <begin position="681"/>
        <end position="720"/>
    </location>
</feature>
<feature type="compositionally biased region" description="Polar residues" evidence="22">
    <location>
        <begin position="100"/>
        <end position="114"/>
    </location>
</feature>
<keyword evidence="15 23" id="KW-0472">Membrane</keyword>
<dbReference type="GO" id="GO:0002230">
    <property type="term" value="P:positive regulation of defense response to virus by host"/>
    <property type="evidence" value="ECO:0007669"/>
    <property type="project" value="UniProtKB-ARBA"/>
</dbReference>
<organism evidence="25 27">
    <name type="scientific">Xenopus laevis</name>
    <name type="common">African clawed frog</name>
    <dbReference type="NCBI Taxonomy" id="8355"/>
    <lineage>
        <taxon>Eukaryota</taxon>
        <taxon>Metazoa</taxon>
        <taxon>Chordata</taxon>
        <taxon>Craniata</taxon>
        <taxon>Vertebrata</taxon>
        <taxon>Euteleostomi</taxon>
        <taxon>Amphibia</taxon>
        <taxon>Batrachia</taxon>
        <taxon>Anura</taxon>
        <taxon>Pipoidea</taxon>
        <taxon>Pipidae</taxon>
        <taxon>Xenopodinae</taxon>
        <taxon>Xenopus</taxon>
        <taxon>Xenopus</taxon>
    </lineage>
</organism>
<feature type="compositionally biased region" description="Polar residues" evidence="22">
    <location>
        <begin position="359"/>
        <end position="368"/>
    </location>
</feature>
<evidence type="ECO:0000256" key="10">
    <source>
        <dbReference type="ARBA" id="ARBA00022843"/>
    </source>
</evidence>
<dbReference type="GO" id="GO:0002753">
    <property type="term" value="P:cytoplasmic pattern recognition receptor signaling pathway"/>
    <property type="evidence" value="ECO:0007669"/>
    <property type="project" value="UniProtKB-ARBA"/>
</dbReference>
<dbReference type="GO" id="GO:0032727">
    <property type="term" value="P:positive regulation of interferon-alpha production"/>
    <property type="evidence" value="ECO:0007669"/>
    <property type="project" value="UniProtKB-ARBA"/>
</dbReference>
<evidence type="ECO:0000256" key="21">
    <source>
        <dbReference type="ARBA" id="ARBA00083233"/>
    </source>
</evidence>
<evidence type="ECO:0000256" key="22">
    <source>
        <dbReference type="SAM" id="MobiDB-lite"/>
    </source>
</evidence>
<dbReference type="InterPro" id="IPR031964">
    <property type="entry name" value="CARD_dom"/>
</dbReference>
<evidence type="ECO:0000256" key="3">
    <source>
        <dbReference type="ARBA" id="ARBA00022481"/>
    </source>
</evidence>
<dbReference type="GO" id="GO:0070585">
    <property type="term" value="P:protein localization to mitochondrion"/>
    <property type="evidence" value="ECO:0007669"/>
    <property type="project" value="UniProtKB-ARBA"/>
</dbReference>
<dbReference type="KEGG" id="xla:121399261"/>
<proteinExistence type="predicted"/>
<dbReference type="RefSeq" id="XP_041435294.1">
    <property type="nucleotide sequence ID" value="XM_041579360.1"/>
</dbReference>
<feature type="compositionally biased region" description="Polar residues" evidence="22">
    <location>
        <begin position="308"/>
        <end position="317"/>
    </location>
</feature>
<evidence type="ECO:0000256" key="14">
    <source>
        <dbReference type="ARBA" id="ARBA00023128"/>
    </source>
</evidence>
<evidence type="ECO:0000256" key="2">
    <source>
        <dbReference type="ARBA" id="ARBA00004572"/>
    </source>
</evidence>
<dbReference type="Pfam" id="PF16739">
    <property type="entry name" value="CARD_2"/>
    <property type="match status" value="1"/>
</dbReference>
<comment type="subcellular location">
    <subcellularLocation>
        <location evidence="2">Mitochondrion outer membrane</location>
        <topology evidence="2">Single-pass membrane protein</topology>
    </subcellularLocation>
    <subcellularLocation>
        <location evidence="1">Peroxisome</location>
    </subcellularLocation>
</comment>
<dbReference type="Proteomes" id="UP000186698">
    <property type="component" value="Chromosome 1S"/>
</dbReference>
<dbReference type="GO" id="GO:0035591">
    <property type="term" value="F:signaling adaptor activity"/>
    <property type="evidence" value="ECO:0007669"/>
    <property type="project" value="UniProtKB-ARBA"/>
</dbReference>
<evidence type="ECO:0000256" key="23">
    <source>
        <dbReference type="SAM" id="Phobius"/>
    </source>
</evidence>
<feature type="domain" description="Caspase recruitment" evidence="24">
    <location>
        <begin position="21"/>
        <end position="91"/>
    </location>
</feature>
<accession>A0A8J1M0S5</accession>
<dbReference type="AlphaFoldDB" id="A0A8J1M0S5"/>
<feature type="region of interest" description="Disordered" evidence="22">
    <location>
        <begin position="584"/>
        <end position="637"/>
    </location>
</feature>